<keyword evidence="2" id="KW-1185">Reference proteome</keyword>
<comment type="caution">
    <text evidence="1">The sequence shown here is derived from an EMBL/GenBank/DDBJ whole genome shotgun (WGS) entry which is preliminary data.</text>
</comment>
<gene>
    <name evidence="1" type="ORF">GBF38_012175</name>
</gene>
<reference evidence="1" key="1">
    <citation type="submission" date="2020-04" db="EMBL/GenBank/DDBJ databases">
        <title>A chromosome-scale assembly and high-density genetic map of the yellow drum (Nibea albiflora) genome.</title>
        <authorList>
            <person name="Xu D."/>
            <person name="Zhang W."/>
            <person name="Chen R."/>
            <person name="Tan P."/>
            <person name="Wang L."/>
            <person name="Song H."/>
            <person name="Tian L."/>
            <person name="Zhu Q."/>
            <person name="Wang B."/>
        </authorList>
    </citation>
    <scope>NUCLEOTIDE SEQUENCE</scope>
    <source>
        <strain evidence="1">ZJHYS-2018</strain>
    </source>
</reference>
<protein>
    <submittedName>
        <fullName evidence="1">Uncharacterized protein</fullName>
    </submittedName>
</protein>
<evidence type="ECO:0000313" key="1">
    <source>
        <dbReference type="EMBL" id="KAG8001909.1"/>
    </source>
</evidence>
<dbReference type="Proteomes" id="UP000805704">
    <property type="component" value="Chromosome 6"/>
</dbReference>
<sequence length="59" mass="7086">VPIQIHSSPSLPITVEAEHLNLYMRNLSLSPKFYHQLFQQEESRRELLAEWRRRVGKKK</sequence>
<name>A0ACB7EJ14_NIBAL</name>
<evidence type="ECO:0000313" key="2">
    <source>
        <dbReference type="Proteomes" id="UP000805704"/>
    </source>
</evidence>
<organism evidence="1 2">
    <name type="scientific">Nibea albiflora</name>
    <name type="common">Yellow drum</name>
    <name type="synonym">Corvina albiflora</name>
    <dbReference type="NCBI Taxonomy" id="240163"/>
    <lineage>
        <taxon>Eukaryota</taxon>
        <taxon>Metazoa</taxon>
        <taxon>Chordata</taxon>
        <taxon>Craniata</taxon>
        <taxon>Vertebrata</taxon>
        <taxon>Euteleostomi</taxon>
        <taxon>Actinopterygii</taxon>
        <taxon>Neopterygii</taxon>
        <taxon>Teleostei</taxon>
        <taxon>Neoteleostei</taxon>
        <taxon>Acanthomorphata</taxon>
        <taxon>Eupercaria</taxon>
        <taxon>Sciaenidae</taxon>
        <taxon>Nibea</taxon>
    </lineage>
</organism>
<feature type="non-terminal residue" evidence="1">
    <location>
        <position position="1"/>
    </location>
</feature>
<accession>A0ACB7EJ14</accession>
<dbReference type="EMBL" id="CM024794">
    <property type="protein sequence ID" value="KAG8001909.1"/>
    <property type="molecule type" value="Genomic_DNA"/>
</dbReference>
<proteinExistence type="predicted"/>